<accession>A0ABR9Y4D3</accession>
<comment type="caution">
    <text evidence="1">The sequence shown here is derived from an EMBL/GenBank/DDBJ whole genome shotgun (WGS) entry which is preliminary data.</text>
</comment>
<name>A0ABR9Y4D3_9PROT</name>
<proteinExistence type="predicted"/>
<gene>
    <name evidence="1" type="ORF">HKD24_06125</name>
</gene>
<dbReference type="Proteomes" id="UP000623107">
    <property type="component" value="Unassembled WGS sequence"/>
</dbReference>
<reference evidence="1" key="2">
    <citation type="submission" date="2020-11" db="EMBL/GenBank/DDBJ databases">
        <title>Description of novel Gluconobacter species.</title>
        <authorList>
            <person name="Cleenwerck I."/>
            <person name="Cnockaert M."/>
            <person name="Borremans W."/>
            <person name="Wieme A.D."/>
            <person name="De Vuyst L."/>
            <person name="Vandamme P."/>
        </authorList>
    </citation>
    <scope>NUCLEOTIDE SEQUENCE</scope>
    <source>
        <strain evidence="1">LMG 31484</strain>
    </source>
</reference>
<evidence type="ECO:0000313" key="1">
    <source>
        <dbReference type="EMBL" id="MBF0858789.1"/>
    </source>
</evidence>
<keyword evidence="2" id="KW-1185">Reference proteome</keyword>
<organism evidence="1 2">
    <name type="scientific">Gluconobacter vitians</name>
    <dbReference type="NCBI Taxonomy" id="2728102"/>
    <lineage>
        <taxon>Bacteria</taxon>
        <taxon>Pseudomonadati</taxon>
        <taxon>Pseudomonadota</taxon>
        <taxon>Alphaproteobacteria</taxon>
        <taxon>Acetobacterales</taxon>
        <taxon>Acetobacteraceae</taxon>
        <taxon>Gluconobacter</taxon>
    </lineage>
</organism>
<sequence length="414" mass="41803">MSGFWRYPRLAAVTGNELLVASDAQGTQTVTITLGQIAGAPATSEASGQFYADRGAGISRRADRLLIGAAADNEASSTRDTTQTDWLSALMASTSIGAWPVWGATAASLTRFGSIGFLAASHTSQVAANKAMLGYLPSSIGIASWGVADDTTNPTNATAYAYYGEAWRMAGVNYQPTFGMELEAVNFGGVPTGESTPFHPNNGGGTYGIQLGSGGGQTSGTSDAEAGIVLVSNPNRYRTGVIFAAGSLTGDDSGSGDGAGMAVNLAPGHIIGWCTPETVQNVQGAEGGFTIQSQVKTATKGSRIIAQDGSVSITTSEGNAVASVIMPDGTPTNTLQVQAGVGQQAAGLYVAEGSGGSGNLGLYPADGGELQITSPVTGSGSSLANNEVPQGWLHININGTDYRIPLFSAAQAGG</sequence>
<dbReference type="EMBL" id="JABCQG010000006">
    <property type="protein sequence ID" value="MBF0858789.1"/>
    <property type="molecule type" value="Genomic_DNA"/>
</dbReference>
<evidence type="ECO:0008006" key="3">
    <source>
        <dbReference type="Google" id="ProtNLM"/>
    </source>
</evidence>
<dbReference type="RefSeq" id="WP_194259484.1">
    <property type="nucleotide sequence ID" value="NZ_JABCQG010000006.1"/>
</dbReference>
<reference evidence="1" key="1">
    <citation type="submission" date="2020-04" db="EMBL/GenBank/DDBJ databases">
        <authorList>
            <person name="Sombolestani A."/>
        </authorList>
    </citation>
    <scope>NUCLEOTIDE SEQUENCE</scope>
    <source>
        <strain evidence="1">LMG 31484</strain>
    </source>
</reference>
<protein>
    <recommendedName>
        <fullName evidence="3">Tail fiber protein</fullName>
    </recommendedName>
</protein>
<evidence type="ECO:0000313" key="2">
    <source>
        <dbReference type="Proteomes" id="UP000623107"/>
    </source>
</evidence>